<protein>
    <recommendedName>
        <fullName evidence="5">Chromatin-remodeling ATPase INO80</fullName>
        <ecNumber evidence="5">3.6.4.-</ecNumber>
    </recommendedName>
</protein>
<evidence type="ECO:0000259" key="7">
    <source>
        <dbReference type="PROSITE" id="PS51194"/>
    </source>
</evidence>
<reference evidence="8 9" key="1">
    <citation type="submission" date="2024-11" db="EMBL/GenBank/DDBJ databases">
        <title>Adaptive evolution of stress response genes in parasites aligns with host niche diversity.</title>
        <authorList>
            <person name="Hahn C."/>
            <person name="Resl P."/>
        </authorList>
    </citation>
    <scope>NUCLEOTIDE SEQUENCE [LARGE SCALE GENOMIC DNA]</scope>
    <source>
        <strain evidence="8">EGGRZ-B1_66</strain>
        <tissue evidence="8">Body</tissue>
    </source>
</reference>
<comment type="function">
    <text evidence="5">ATPase component of the INO80 complex which remodels chromatin by shifting nucleosomes and is involved in DNA repair.</text>
</comment>
<dbReference type="PROSITE" id="PS51194">
    <property type="entry name" value="HELICASE_CTER"/>
    <property type="match status" value="1"/>
</dbReference>
<dbReference type="GO" id="GO:0004386">
    <property type="term" value="F:helicase activity"/>
    <property type="evidence" value="ECO:0007669"/>
    <property type="project" value="UniProtKB-KW"/>
</dbReference>
<dbReference type="SUPFAM" id="SSF52540">
    <property type="entry name" value="P-loop containing nucleoside triphosphate hydrolases"/>
    <property type="match status" value="1"/>
</dbReference>
<dbReference type="GO" id="GO:0006281">
    <property type="term" value="P:DNA repair"/>
    <property type="evidence" value="ECO:0007669"/>
    <property type="project" value="UniProtKB-UniRule"/>
</dbReference>
<dbReference type="Pfam" id="PF00271">
    <property type="entry name" value="Helicase_C"/>
    <property type="match status" value="1"/>
</dbReference>
<dbReference type="EC" id="3.6.4.-" evidence="5"/>
<dbReference type="Gene3D" id="3.40.50.300">
    <property type="entry name" value="P-loop containing nucleotide triphosphate hydrolases"/>
    <property type="match status" value="2"/>
</dbReference>
<evidence type="ECO:0000313" key="9">
    <source>
        <dbReference type="Proteomes" id="UP001626550"/>
    </source>
</evidence>
<dbReference type="CDD" id="cd18793">
    <property type="entry name" value="SF2_C_SNF"/>
    <property type="match status" value="1"/>
</dbReference>
<comment type="subunit">
    <text evidence="5">Component of the INO80 chromatin-remodeling complex.</text>
</comment>
<dbReference type="GO" id="GO:0031011">
    <property type="term" value="C:Ino80 complex"/>
    <property type="evidence" value="ECO:0007669"/>
    <property type="project" value="UniProtKB-UniRule"/>
</dbReference>
<comment type="catalytic activity">
    <reaction evidence="5">
        <text>ATP + H2O = ADP + phosphate + H(+)</text>
        <dbReference type="Rhea" id="RHEA:13065"/>
        <dbReference type="ChEBI" id="CHEBI:15377"/>
        <dbReference type="ChEBI" id="CHEBI:15378"/>
        <dbReference type="ChEBI" id="CHEBI:30616"/>
        <dbReference type="ChEBI" id="CHEBI:43474"/>
        <dbReference type="ChEBI" id="CHEBI:456216"/>
    </reaction>
</comment>
<keyword evidence="8" id="KW-0347">Helicase</keyword>
<feature type="region of interest" description="Disordered" evidence="6">
    <location>
        <begin position="479"/>
        <end position="500"/>
    </location>
</feature>
<keyword evidence="5" id="KW-0227">DNA damage</keyword>
<comment type="subcellular location">
    <subcellularLocation>
        <location evidence="1 5">Nucleus</location>
    </subcellularLocation>
</comment>
<sequence>MECELTDRQRHMYQALCQKLPLGELKQLGSLTYPRSSDSQLMNLVMQLRKICNHPDLIEHREVSYSSHSFSLNPLQLNRYFTPSSPFSISPQSGFLLKDHFAQQIPSLICQITESRTLPFLDADLYRAFHNYAKRFNSMNCGFNSLGRLSKLAPGRGMSRHLHDLNCQWSNTFFSLDLPERNSWLSRPMPQCPSHALIFVPLGVHYFADWSMMTTRNCMPTQYPAFLADAYLDKVVARPLELFQSKPRSAQVQLSQAPVNIPWKQPIYLVPSSKRWTDSGKLVALSLLLQKLKAEGHRVLIYSQMTKMIDILEDVLHQKKHMYLRLDGSSKLSDRRDMVNQWQTNPRWFIFLLSTRAGGLGINLTAADTVIFFDSDWNPTVDQQAMDRAHRLGQTKPVTVYRLICRGTIEKRMLQRAQAKRNMQHLVIKDGSQSASQDPKESERGAMMLNNTANTDQPLSQSELASILLLTDDDNEIKSLKHCSSDNEDLYQPVPKVLRQ</sequence>
<keyword evidence="2" id="KW-0547">Nucleotide-binding</keyword>
<comment type="similarity">
    <text evidence="5">Belongs to the SNF2/RAD54 helicase family.</text>
</comment>
<dbReference type="InterPro" id="IPR050520">
    <property type="entry name" value="INO80/SWR1_helicase"/>
</dbReference>
<evidence type="ECO:0000256" key="6">
    <source>
        <dbReference type="SAM" id="MobiDB-lite"/>
    </source>
</evidence>
<accession>A0ABD2PPB7</accession>
<keyword evidence="5" id="KW-0234">DNA repair</keyword>
<keyword evidence="9" id="KW-1185">Reference proteome</keyword>
<keyword evidence="3 5" id="KW-0378">Hydrolase</keyword>
<evidence type="ECO:0000256" key="1">
    <source>
        <dbReference type="ARBA" id="ARBA00004123"/>
    </source>
</evidence>
<dbReference type="Proteomes" id="UP001626550">
    <property type="component" value="Unassembled WGS sequence"/>
</dbReference>
<dbReference type="InterPro" id="IPR049730">
    <property type="entry name" value="SNF2/RAD54-like_C"/>
</dbReference>
<feature type="domain" description="Helicase C-terminal" evidence="7">
    <location>
        <begin position="284"/>
        <end position="440"/>
    </location>
</feature>
<dbReference type="PANTHER" id="PTHR45685">
    <property type="entry name" value="HELICASE SRCAP-RELATED"/>
    <property type="match status" value="1"/>
</dbReference>
<proteinExistence type="inferred from homology"/>
<evidence type="ECO:0000313" key="8">
    <source>
        <dbReference type="EMBL" id="KAL3309344.1"/>
    </source>
</evidence>
<comment type="domain">
    <text evidence="5">The DBINO region is involved in binding to DNA.</text>
</comment>
<dbReference type="InterPro" id="IPR027417">
    <property type="entry name" value="P-loop_NTPase"/>
</dbReference>
<evidence type="ECO:0000256" key="5">
    <source>
        <dbReference type="RuleBase" id="RU368001"/>
    </source>
</evidence>
<keyword evidence="4 5" id="KW-0067">ATP-binding</keyword>
<evidence type="ECO:0000256" key="4">
    <source>
        <dbReference type="ARBA" id="ARBA00022840"/>
    </source>
</evidence>
<dbReference type="PANTHER" id="PTHR45685:SF2">
    <property type="entry name" value="CHROMATIN-REMODELING ATPASE INO80"/>
    <property type="match status" value="1"/>
</dbReference>
<comment type="caution">
    <text evidence="8">The sequence shown here is derived from an EMBL/GenBank/DDBJ whole genome shotgun (WGS) entry which is preliminary data.</text>
</comment>
<dbReference type="GO" id="GO:0005524">
    <property type="term" value="F:ATP binding"/>
    <property type="evidence" value="ECO:0007669"/>
    <property type="project" value="UniProtKB-UniRule"/>
</dbReference>
<dbReference type="GO" id="GO:0016787">
    <property type="term" value="F:hydrolase activity"/>
    <property type="evidence" value="ECO:0007669"/>
    <property type="project" value="UniProtKB-KW"/>
</dbReference>
<name>A0ABD2PPB7_9PLAT</name>
<gene>
    <name evidence="8" type="primary">INO80_4</name>
    <name evidence="8" type="ORF">Ciccas_012109</name>
</gene>
<dbReference type="GO" id="GO:0006338">
    <property type="term" value="P:chromatin remodeling"/>
    <property type="evidence" value="ECO:0007669"/>
    <property type="project" value="UniProtKB-UniRule"/>
</dbReference>
<dbReference type="GO" id="GO:0003677">
    <property type="term" value="F:DNA binding"/>
    <property type="evidence" value="ECO:0007669"/>
    <property type="project" value="UniProtKB-UniRule"/>
</dbReference>
<dbReference type="SMART" id="SM00490">
    <property type="entry name" value="HELICc"/>
    <property type="match status" value="1"/>
</dbReference>
<dbReference type="InterPro" id="IPR001650">
    <property type="entry name" value="Helicase_C-like"/>
</dbReference>
<dbReference type="AlphaFoldDB" id="A0ABD2PPB7"/>
<evidence type="ECO:0000256" key="2">
    <source>
        <dbReference type="ARBA" id="ARBA00022741"/>
    </source>
</evidence>
<keyword evidence="5" id="KW-0238">DNA-binding</keyword>
<evidence type="ECO:0000256" key="3">
    <source>
        <dbReference type="ARBA" id="ARBA00022801"/>
    </source>
</evidence>
<organism evidence="8 9">
    <name type="scientific">Cichlidogyrus casuarinus</name>
    <dbReference type="NCBI Taxonomy" id="1844966"/>
    <lineage>
        <taxon>Eukaryota</taxon>
        <taxon>Metazoa</taxon>
        <taxon>Spiralia</taxon>
        <taxon>Lophotrochozoa</taxon>
        <taxon>Platyhelminthes</taxon>
        <taxon>Monogenea</taxon>
        <taxon>Monopisthocotylea</taxon>
        <taxon>Dactylogyridea</taxon>
        <taxon>Ancyrocephalidae</taxon>
        <taxon>Cichlidogyrus</taxon>
    </lineage>
</organism>
<dbReference type="EMBL" id="JBJKFK010004029">
    <property type="protein sequence ID" value="KAL3309344.1"/>
    <property type="molecule type" value="Genomic_DNA"/>
</dbReference>